<protein>
    <submittedName>
        <fullName evidence="2">Uncharacterized protein</fullName>
    </submittedName>
</protein>
<evidence type="ECO:0000313" key="2">
    <source>
        <dbReference type="EMBL" id="KAF7340996.1"/>
    </source>
</evidence>
<comment type="caution">
    <text evidence="2">The sequence shown here is derived from an EMBL/GenBank/DDBJ whole genome shotgun (WGS) entry which is preliminary data.</text>
</comment>
<organism evidence="2 3">
    <name type="scientific">Mycena sanguinolenta</name>
    <dbReference type="NCBI Taxonomy" id="230812"/>
    <lineage>
        <taxon>Eukaryota</taxon>
        <taxon>Fungi</taxon>
        <taxon>Dikarya</taxon>
        <taxon>Basidiomycota</taxon>
        <taxon>Agaricomycotina</taxon>
        <taxon>Agaricomycetes</taxon>
        <taxon>Agaricomycetidae</taxon>
        <taxon>Agaricales</taxon>
        <taxon>Marasmiineae</taxon>
        <taxon>Mycenaceae</taxon>
        <taxon>Mycena</taxon>
    </lineage>
</organism>
<proteinExistence type="predicted"/>
<feature type="region of interest" description="Disordered" evidence="1">
    <location>
        <begin position="254"/>
        <end position="285"/>
    </location>
</feature>
<keyword evidence="3" id="KW-1185">Reference proteome</keyword>
<reference evidence="2" key="1">
    <citation type="submission" date="2020-05" db="EMBL/GenBank/DDBJ databases">
        <title>Mycena genomes resolve the evolution of fungal bioluminescence.</title>
        <authorList>
            <person name="Tsai I.J."/>
        </authorList>
    </citation>
    <scope>NUCLEOTIDE SEQUENCE</scope>
    <source>
        <strain evidence="2">160909Yilan</strain>
    </source>
</reference>
<dbReference type="AlphaFoldDB" id="A0A8H6XIA0"/>
<evidence type="ECO:0000313" key="3">
    <source>
        <dbReference type="Proteomes" id="UP000623467"/>
    </source>
</evidence>
<dbReference type="OrthoDB" id="3343770at2759"/>
<evidence type="ECO:0000256" key="1">
    <source>
        <dbReference type="SAM" id="MobiDB-lite"/>
    </source>
</evidence>
<dbReference type="Proteomes" id="UP000623467">
    <property type="component" value="Unassembled WGS sequence"/>
</dbReference>
<sequence>MRDSERTYVDLIFRASKKYASWDPEVRYSLFFDSATNFFDKIPVKVGDYGRITQGRRQLLFFWRRQQKGVFLKEGNIFEDGKAGEHKIPRPVEHGHEASEGETWVVSENAEQVDVSAAVGGVTPALAQCKIKGAFKFSSGRGAMLVMENDTMAAVDPPGALRRLLEDPSMRDFVIVSEVHSCSSYARLLTAQGGTTVALGLSVEPPVSGVASASANGTWVRNISTGNFRAQVNKNGHRKFYPLFRLVSLTEKATSTGLRGSEDDDVSPPLPEAEPPWLAKQEKNG</sequence>
<gene>
    <name evidence="2" type="ORF">MSAN_02085000</name>
</gene>
<name>A0A8H6XIA0_9AGAR</name>
<accession>A0A8H6XIA0</accession>
<dbReference type="EMBL" id="JACAZH010000028">
    <property type="protein sequence ID" value="KAF7340996.1"/>
    <property type="molecule type" value="Genomic_DNA"/>
</dbReference>